<dbReference type="Gene3D" id="3.40.50.300">
    <property type="entry name" value="P-loop containing nucleotide triphosphate hydrolases"/>
    <property type="match status" value="1"/>
</dbReference>
<dbReference type="GO" id="GO:0016887">
    <property type="term" value="F:ATP hydrolysis activity"/>
    <property type="evidence" value="ECO:0007669"/>
    <property type="project" value="InterPro"/>
</dbReference>
<reference evidence="8 9" key="1">
    <citation type="journal article" date="2017" name="Elife">
        <title>Extensive horizontal gene transfer in cheese-associated bacteria.</title>
        <authorList>
            <person name="Bonham K.S."/>
            <person name="Wolfe B.E."/>
            <person name="Dutton R.J."/>
        </authorList>
    </citation>
    <scope>NUCLEOTIDE SEQUENCE [LARGE SCALE GENOMIC DNA]</scope>
    <source>
        <strain evidence="8 9">341_9</strain>
    </source>
</reference>
<dbReference type="Proteomes" id="UP000218598">
    <property type="component" value="Unassembled WGS sequence"/>
</dbReference>
<dbReference type="SMART" id="SM00382">
    <property type="entry name" value="AAA"/>
    <property type="match status" value="1"/>
</dbReference>
<dbReference type="Pfam" id="PF00005">
    <property type="entry name" value="ABC_tran"/>
    <property type="match status" value="1"/>
</dbReference>
<feature type="compositionally biased region" description="Basic and acidic residues" evidence="6">
    <location>
        <begin position="322"/>
        <end position="332"/>
    </location>
</feature>
<dbReference type="GO" id="GO:0005886">
    <property type="term" value="C:plasma membrane"/>
    <property type="evidence" value="ECO:0007669"/>
    <property type="project" value="UniProtKB-SubCell"/>
</dbReference>
<dbReference type="InterPro" id="IPR003593">
    <property type="entry name" value="AAA+_ATPase"/>
</dbReference>
<name>A0A2A3YJN4_9MICO</name>
<dbReference type="InterPro" id="IPR050763">
    <property type="entry name" value="ABC_transporter_ATP-binding"/>
</dbReference>
<evidence type="ECO:0000256" key="4">
    <source>
        <dbReference type="ARBA" id="ARBA00022840"/>
    </source>
</evidence>
<dbReference type="AlphaFoldDB" id="A0A2A3YJN4"/>
<dbReference type="GO" id="GO:0046677">
    <property type="term" value="P:response to antibiotic"/>
    <property type="evidence" value="ECO:0007669"/>
    <property type="project" value="UniProtKB-KW"/>
</dbReference>
<evidence type="ECO:0000313" key="9">
    <source>
        <dbReference type="Proteomes" id="UP000218598"/>
    </source>
</evidence>
<feature type="domain" description="ABC transporter" evidence="7">
    <location>
        <begin position="34"/>
        <end position="257"/>
    </location>
</feature>
<feature type="region of interest" description="Disordered" evidence="6">
    <location>
        <begin position="1"/>
        <end position="30"/>
    </location>
</feature>
<dbReference type="SUPFAM" id="SSF52540">
    <property type="entry name" value="P-loop containing nucleoside triphosphate hydrolases"/>
    <property type="match status" value="1"/>
</dbReference>
<organism evidence="8 9">
    <name type="scientific">Brachybacterium alimentarium</name>
    <dbReference type="NCBI Taxonomy" id="47845"/>
    <lineage>
        <taxon>Bacteria</taxon>
        <taxon>Bacillati</taxon>
        <taxon>Actinomycetota</taxon>
        <taxon>Actinomycetes</taxon>
        <taxon>Micrococcales</taxon>
        <taxon>Dermabacteraceae</taxon>
        <taxon>Brachybacterium</taxon>
    </lineage>
</organism>
<dbReference type="PANTHER" id="PTHR42711">
    <property type="entry name" value="ABC TRANSPORTER ATP-BINDING PROTEIN"/>
    <property type="match status" value="1"/>
</dbReference>
<evidence type="ECO:0000256" key="3">
    <source>
        <dbReference type="ARBA" id="ARBA00022741"/>
    </source>
</evidence>
<gene>
    <name evidence="8" type="ORF">CIK66_04615</name>
</gene>
<comment type="subcellular location">
    <subcellularLocation>
        <location evidence="1">Cell membrane</location>
        <topology evidence="1">Peripheral membrane protein</topology>
    </subcellularLocation>
</comment>
<keyword evidence="5" id="KW-0046">Antibiotic resistance</keyword>
<dbReference type="PANTHER" id="PTHR42711:SF17">
    <property type="entry name" value="ABC TRANSPORTER ATP-BINDING PROTEIN"/>
    <property type="match status" value="1"/>
</dbReference>
<feature type="region of interest" description="Disordered" evidence="6">
    <location>
        <begin position="322"/>
        <end position="345"/>
    </location>
</feature>
<proteinExistence type="predicted"/>
<keyword evidence="4 8" id="KW-0067">ATP-binding</keyword>
<protein>
    <submittedName>
        <fullName evidence="8">ABC transporter ATP-binding protein</fullName>
    </submittedName>
</protein>
<evidence type="ECO:0000256" key="2">
    <source>
        <dbReference type="ARBA" id="ARBA00022448"/>
    </source>
</evidence>
<evidence type="ECO:0000256" key="1">
    <source>
        <dbReference type="ARBA" id="ARBA00004202"/>
    </source>
</evidence>
<comment type="caution">
    <text evidence="8">The sequence shown here is derived from an EMBL/GenBank/DDBJ whole genome shotgun (WGS) entry which is preliminary data.</text>
</comment>
<dbReference type="GO" id="GO:0005524">
    <property type="term" value="F:ATP binding"/>
    <property type="evidence" value="ECO:0007669"/>
    <property type="project" value="UniProtKB-KW"/>
</dbReference>
<dbReference type="InterPro" id="IPR017871">
    <property type="entry name" value="ABC_transporter-like_CS"/>
</dbReference>
<keyword evidence="3" id="KW-0547">Nucleotide-binding</keyword>
<dbReference type="InterPro" id="IPR003439">
    <property type="entry name" value="ABC_transporter-like_ATP-bd"/>
</dbReference>
<evidence type="ECO:0000256" key="5">
    <source>
        <dbReference type="ARBA" id="ARBA00023251"/>
    </source>
</evidence>
<evidence type="ECO:0000256" key="6">
    <source>
        <dbReference type="SAM" id="MobiDB-lite"/>
    </source>
</evidence>
<dbReference type="OrthoDB" id="9804819at2"/>
<sequence length="345" mass="35627">MNTSTAPATPATPAATSAPGPVPAPTSAPAAPAISLRGLTRTYGSVRALDGLDLEIGRGEIVALLGPNGAGKSTAMEMMVGLAAPDAGEARILGADPVEATRTGLIGTMLQSGPLLPDQSVRSMLRLLHSLQAHPMPLADAARQADVTELLPRRIGTLSGGQAQRVRFAIALLGDPQVLLLDEPTVGMDIGARRAFWDQMRAVAATGRTIVFATHHLDEAEREARRVIVMDRGRVVADGTGPEISAIVGGRVITLRGVDADEIVALPGVQSAGADETDPGRVRALCSDSDAALAALFTGDLAGRVREVLVSAPGLEEAFLRITDHSDPRDPADAAAPDAEEGTRP</sequence>
<feature type="compositionally biased region" description="Low complexity" evidence="6">
    <location>
        <begin position="1"/>
        <end position="19"/>
    </location>
</feature>
<dbReference type="InterPro" id="IPR027417">
    <property type="entry name" value="P-loop_NTPase"/>
</dbReference>
<evidence type="ECO:0000259" key="7">
    <source>
        <dbReference type="PROSITE" id="PS50893"/>
    </source>
</evidence>
<dbReference type="PROSITE" id="PS50893">
    <property type="entry name" value="ABC_TRANSPORTER_2"/>
    <property type="match status" value="1"/>
</dbReference>
<dbReference type="EMBL" id="NRGR01000008">
    <property type="protein sequence ID" value="PCC39952.1"/>
    <property type="molecule type" value="Genomic_DNA"/>
</dbReference>
<dbReference type="PROSITE" id="PS00211">
    <property type="entry name" value="ABC_TRANSPORTER_1"/>
    <property type="match status" value="1"/>
</dbReference>
<evidence type="ECO:0000313" key="8">
    <source>
        <dbReference type="EMBL" id="PCC39952.1"/>
    </source>
</evidence>
<dbReference type="RefSeq" id="WP_096196647.1">
    <property type="nucleotide sequence ID" value="NZ_JBQQJY010000017.1"/>
</dbReference>
<keyword evidence="2" id="KW-0813">Transport</keyword>
<keyword evidence="9" id="KW-1185">Reference proteome</keyword>
<dbReference type="CDD" id="cd03230">
    <property type="entry name" value="ABC_DR_subfamily_A"/>
    <property type="match status" value="1"/>
</dbReference>
<accession>A0A2A3YJN4</accession>